<feature type="transmembrane region" description="Helical" evidence="1">
    <location>
        <begin position="6"/>
        <end position="22"/>
    </location>
</feature>
<dbReference type="RefSeq" id="WP_136861812.1">
    <property type="nucleotide sequence ID" value="NZ_SWCJ01000001.1"/>
</dbReference>
<name>A0A4U1BW46_9GAMM</name>
<sequence>MLVQFVALALTLLGCCLIYLCSKHQKPLKRPLSPVAGYMGSGMILMALFGFSFRLAPLSAFYVWLALLMVLMTSIPFLFAVYAGRGAKHGG</sequence>
<evidence type="ECO:0000313" key="3">
    <source>
        <dbReference type="Proteomes" id="UP000305675"/>
    </source>
</evidence>
<keyword evidence="3" id="KW-1185">Reference proteome</keyword>
<dbReference type="EMBL" id="SWCJ01000001">
    <property type="protein sequence ID" value="TKB58664.1"/>
    <property type="molecule type" value="Genomic_DNA"/>
</dbReference>
<feature type="transmembrane region" description="Helical" evidence="1">
    <location>
        <begin position="61"/>
        <end position="83"/>
    </location>
</feature>
<keyword evidence="1" id="KW-0472">Membrane</keyword>
<evidence type="ECO:0000256" key="1">
    <source>
        <dbReference type="SAM" id="Phobius"/>
    </source>
</evidence>
<evidence type="ECO:0008006" key="4">
    <source>
        <dbReference type="Google" id="ProtNLM"/>
    </source>
</evidence>
<reference evidence="2 3" key="1">
    <citation type="submission" date="2019-04" db="EMBL/GenBank/DDBJ databases">
        <authorList>
            <person name="Hwang J.C."/>
        </authorList>
    </citation>
    <scope>NUCLEOTIDE SEQUENCE [LARGE SCALE GENOMIC DNA]</scope>
    <source>
        <strain evidence="2 3">IMCC35002</strain>
    </source>
</reference>
<comment type="caution">
    <text evidence="2">The sequence shown here is derived from an EMBL/GenBank/DDBJ whole genome shotgun (WGS) entry which is preliminary data.</text>
</comment>
<keyword evidence="1" id="KW-0812">Transmembrane</keyword>
<keyword evidence="1" id="KW-1133">Transmembrane helix</keyword>
<proteinExistence type="predicted"/>
<organism evidence="2 3">
    <name type="scientific">Ferrimonas aestuarii</name>
    <dbReference type="NCBI Taxonomy" id="2569539"/>
    <lineage>
        <taxon>Bacteria</taxon>
        <taxon>Pseudomonadati</taxon>
        <taxon>Pseudomonadota</taxon>
        <taxon>Gammaproteobacteria</taxon>
        <taxon>Alteromonadales</taxon>
        <taxon>Ferrimonadaceae</taxon>
        <taxon>Ferrimonas</taxon>
    </lineage>
</organism>
<feature type="transmembrane region" description="Helical" evidence="1">
    <location>
        <begin position="34"/>
        <end position="55"/>
    </location>
</feature>
<evidence type="ECO:0000313" key="2">
    <source>
        <dbReference type="EMBL" id="TKB58664.1"/>
    </source>
</evidence>
<accession>A0A4U1BW46</accession>
<gene>
    <name evidence="2" type="ORF">FCL42_02640</name>
</gene>
<dbReference type="Proteomes" id="UP000305675">
    <property type="component" value="Unassembled WGS sequence"/>
</dbReference>
<dbReference type="AlphaFoldDB" id="A0A4U1BW46"/>
<protein>
    <recommendedName>
        <fullName evidence="4">DUF3325 domain-containing protein</fullName>
    </recommendedName>
</protein>